<proteinExistence type="predicted"/>
<sequence length="116" mass="12464">MPTVGLANHGQIPYPGVAGQSQLSGRGMVGLRHPLFHGMACQTLANSRLQPNQEGPIKQALASSDLSVQAHLDKIRDMIKVLASPKPSELELDRSRGSPFSAYINAFPLPKLKIPT</sequence>
<organism evidence="1 2">
    <name type="scientific">Cannabis sativa</name>
    <name type="common">Hemp</name>
    <name type="synonym">Marijuana</name>
    <dbReference type="NCBI Taxonomy" id="3483"/>
    <lineage>
        <taxon>Eukaryota</taxon>
        <taxon>Viridiplantae</taxon>
        <taxon>Streptophyta</taxon>
        <taxon>Embryophyta</taxon>
        <taxon>Tracheophyta</taxon>
        <taxon>Spermatophyta</taxon>
        <taxon>Magnoliopsida</taxon>
        <taxon>eudicotyledons</taxon>
        <taxon>Gunneridae</taxon>
        <taxon>Pentapetalae</taxon>
        <taxon>rosids</taxon>
        <taxon>fabids</taxon>
        <taxon>Rosales</taxon>
        <taxon>Cannabaceae</taxon>
        <taxon>Cannabis</taxon>
    </lineage>
</organism>
<name>A0A803Q749_CANSA</name>
<evidence type="ECO:0000313" key="2">
    <source>
        <dbReference type="Proteomes" id="UP000596661"/>
    </source>
</evidence>
<accession>A0A803Q749</accession>
<reference evidence="1" key="1">
    <citation type="submission" date="2018-11" db="EMBL/GenBank/DDBJ databases">
        <authorList>
            <person name="Grassa J C."/>
        </authorList>
    </citation>
    <scope>NUCLEOTIDE SEQUENCE [LARGE SCALE GENOMIC DNA]</scope>
</reference>
<dbReference type="Gramene" id="evm.model.07.952">
    <property type="protein sequence ID" value="cds.evm.model.07.952"/>
    <property type="gene ID" value="evm.TU.07.952"/>
</dbReference>
<keyword evidence="2" id="KW-1185">Reference proteome</keyword>
<protein>
    <submittedName>
        <fullName evidence="1">Uncharacterized protein</fullName>
    </submittedName>
</protein>
<reference evidence="1" key="2">
    <citation type="submission" date="2021-03" db="UniProtKB">
        <authorList>
            <consortium name="EnsemblPlants"/>
        </authorList>
    </citation>
    <scope>IDENTIFICATION</scope>
</reference>
<dbReference type="EnsemblPlants" id="evm.model.07.952">
    <property type="protein sequence ID" value="cds.evm.model.07.952"/>
    <property type="gene ID" value="evm.TU.07.952"/>
</dbReference>
<dbReference type="AlphaFoldDB" id="A0A803Q749"/>
<dbReference type="Proteomes" id="UP000596661">
    <property type="component" value="Chromosome 7"/>
</dbReference>
<dbReference type="EMBL" id="UZAU01000650">
    <property type="status" value="NOT_ANNOTATED_CDS"/>
    <property type="molecule type" value="Genomic_DNA"/>
</dbReference>
<evidence type="ECO:0000313" key="1">
    <source>
        <dbReference type="EnsemblPlants" id="cds.evm.model.07.952"/>
    </source>
</evidence>